<dbReference type="GO" id="GO:0043001">
    <property type="term" value="P:Golgi to plasma membrane protein transport"/>
    <property type="evidence" value="ECO:0007669"/>
    <property type="project" value="Ensembl"/>
</dbReference>
<feature type="region of interest" description="Disordered" evidence="10">
    <location>
        <begin position="342"/>
        <end position="361"/>
    </location>
</feature>
<evidence type="ECO:0000256" key="8">
    <source>
        <dbReference type="ARBA" id="ARBA00022989"/>
    </source>
</evidence>
<dbReference type="Proteomes" id="UP000007646">
    <property type="component" value="Unassembled WGS sequence"/>
</dbReference>
<dbReference type="HOGENOM" id="CLU_050471_0_0_1"/>
<keyword evidence="6" id="KW-0732">Signal</keyword>
<keyword evidence="9 11" id="KW-0472">Membrane</keyword>
<evidence type="ECO:0000313" key="12">
    <source>
        <dbReference type="Ensembl" id="ENSLAFP00000011896.3"/>
    </source>
</evidence>
<dbReference type="PANTHER" id="PTHR14995">
    <property type="entry name" value="AMNIONLESS"/>
    <property type="match status" value="1"/>
</dbReference>
<dbReference type="STRING" id="9785.ENSLAFP00000011896"/>
<dbReference type="GO" id="GO:0043235">
    <property type="term" value="C:receptor complex"/>
    <property type="evidence" value="ECO:0007669"/>
    <property type="project" value="Ensembl"/>
</dbReference>
<dbReference type="AlphaFoldDB" id="G3TCT1"/>
<dbReference type="GO" id="GO:0031528">
    <property type="term" value="C:microvillus membrane"/>
    <property type="evidence" value="ECO:0007669"/>
    <property type="project" value="Ensembl"/>
</dbReference>
<evidence type="ECO:0000256" key="5">
    <source>
        <dbReference type="ARBA" id="ARBA00022692"/>
    </source>
</evidence>
<keyword evidence="4" id="KW-1003">Cell membrane</keyword>
<dbReference type="GO" id="GO:0006898">
    <property type="term" value="P:receptor-mediated endocytosis"/>
    <property type="evidence" value="ECO:0007669"/>
    <property type="project" value="Ensembl"/>
</dbReference>
<gene>
    <name evidence="12" type="primary">AMN</name>
</gene>
<reference evidence="12" key="2">
    <citation type="submission" date="2025-08" db="UniProtKB">
        <authorList>
            <consortium name="Ensembl"/>
        </authorList>
    </citation>
    <scope>IDENTIFICATION</scope>
    <source>
        <strain evidence="12">Isolate ISIS603380</strain>
    </source>
</reference>
<keyword evidence="3" id="KW-0813">Transport</keyword>
<dbReference type="GeneTree" id="ENSGT00390000007463"/>
<dbReference type="InterPro" id="IPR026112">
    <property type="entry name" value="AMN"/>
</dbReference>
<dbReference type="OMA" id="PDRFSWL"/>
<name>G3TCT1_LOXAF</name>
<keyword evidence="5 11" id="KW-0812">Transmembrane</keyword>
<evidence type="ECO:0000313" key="13">
    <source>
        <dbReference type="Proteomes" id="UP000007646"/>
    </source>
</evidence>
<reference evidence="12" key="3">
    <citation type="submission" date="2025-09" db="UniProtKB">
        <authorList>
            <consortium name="Ensembl"/>
        </authorList>
    </citation>
    <scope>IDENTIFICATION</scope>
    <source>
        <strain evidence="12">Isolate ISIS603380</strain>
    </source>
</reference>
<dbReference type="GO" id="GO:0005102">
    <property type="term" value="F:signaling receptor binding"/>
    <property type="evidence" value="ECO:0007669"/>
    <property type="project" value="Ensembl"/>
</dbReference>
<proteinExistence type="predicted"/>
<reference evidence="12 13" key="1">
    <citation type="submission" date="2009-06" db="EMBL/GenBank/DDBJ databases">
        <title>The Genome Sequence of Loxodonta africana (African elephant).</title>
        <authorList>
            <person name="Di Palma F."/>
            <person name="Heiman D."/>
            <person name="Young S."/>
            <person name="Johnson J."/>
            <person name="Lander E.S."/>
            <person name="Lindblad-Toh K."/>
        </authorList>
    </citation>
    <scope>NUCLEOTIDE SEQUENCE [LARGE SCALE GENOMIC DNA]</scope>
    <source>
        <strain evidence="12 13">Isolate ISIS603380</strain>
    </source>
</reference>
<dbReference type="Pfam" id="PF14828">
    <property type="entry name" value="Amnionless"/>
    <property type="match status" value="1"/>
</dbReference>
<dbReference type="GO" id="GO:0038024">
    <property type="term" value="F:cargo receptor activity"/>
    <property type="evidence" value="ECO:0007669"/>
    <property type="project" value="Ensembl"/>
</dbReference>
<dbReference type="GO" id="GO:0016324">
    <property type="term" value="C:apical plasma membrane"/>
    <property type="evidence" value="ECO:0007669"/>
    <property type="project" value="Ensembl"/>
</dbReference>
<evidence type="ECO:0000256" key="2">
    <source>
        <dbReference type="ARBA" id="ARBA00021200"/>
    </source>
</evidence>
<sequence>QLLPLDGELILASGAAFSASVTTWDPNCSAGGPALFRDPDRFLWHDPRLWRSEDAVSGLFSMDAERVPCRHDDVVFPLATSFRVGLGPGVRTVRSVSVLGKTFTRDDDLAAFLASRSGRLRFHGPGALRVVPEACTDPSGCVCGNDEELPWVCAALLQSLGGRCPSVACNDALRPVGQCCDLCGAIVSLTHGAAFDLERYRARLLGSFLILPEYQGLQVAVSKAAGRESDTEIQVVLAEAEDRAGSATRLAQDVLADIAEHGDALGILSATVRESGAPIEGGSAAGLHQPGPSVALGGVVAAALLLAVLLVVLLRRAETLRWKWKRRGEDAVGFDNPVFDLTGSAASEEPPPAPQADAGTTSRSYFINPLFAVAEAEA</sequence>
<keyword evidence="13" id="KW-1185">Reference proteome</keyword>
<feature type="transmembrane region" description="Helical" evidence="11">
    <location>
        <begin position="294"/>
        <end position="314"/>
    </location>
</feature>
<keyword evidence="7" id="KW-0653">Protein transport</keyword>
<organism evidence="12 13">
    <name type="scientific">Loxodonta africana</name>
    <name type="common">African elephant</name>
    <dbReference type="NCBI Taxonomy" id="9785"/>
    <lineage>
        <taxon>Eukaryota</taxon>
        <taxon>Metazoa</taxon>
        <taxon>Chordata</taxon>
        <taxon>Craniata</taxon>
        <taxon>Vertebrata</taxon>
        <taxon>Euteleostomi</taxon>
        <taxon>Mammalia</taxon>
        <taxon>Eutheria</taxon>
        <taxon>Afrotheria</taxon>
        <taxon>Proboscidea</taxon>
        <taxon>Elephantidae</taxon>
        <taxon>Loxodonta</taxon>
    </lineage>
</organism>
<dbReference type="InParanoid" id="G3TCT1"/>
<dbReference type="PANTHER" id="PTHR14995:SF2">
    <property type="entry name" value="PROTEIN AMNIONLESS"/>
    <property type="match status" value="1"/>
</dbReference>
<dbReference type="GO" id="GO:0015889">
    <property type="term" value="P:cobalamin transport"/>
    <property type="evidence" value="ECO:0007669"/>
    <property type="project" value="Ensembl"/>
</dbReference>
<evidence type="ECO:0000256" key="3">
    <source>
        <dbReference type="ARBA" id="ARBA00022448"/>
    </source>
</evidence>
<dbReference type="GO" id="GO:0030139">
    <property type="term" value="C:endocytic vesicle"/>
    <property type="evidence" value="ECO:0007669"/>
    <property type="project" value="Ensembl"/>
</dbReference>
<evidence type="ECO:0000256" key="9">
    <source>
        <dbReference type="ARBA" id="ARBA00023136"/>
    </source>
</evidence>
<keyword evidence="8 11" id="KW-1133">Transmembrane helix</keyword>
<evidence type="ECO:0000256" key="1">
    <source>
        <dbReference type="ARBA" id="ARBA00004251"/>
    </source>
</evidence>
<accession>G3TCT1</accession>
<dbReference type="GO" id="GO:0009235">
    <property type="term" value="P:cobalamin metabolic process"/>
    <property type="evidence" value="ECO:0007669"/>
    <property type="project" value="Ensembl"/>
</dbReference>
<evidence type="ECO:0000256" key="6">
    <source>
        <dbReference type="ARBA" id="ARBA00022729"/>
    </source>
</evidence>
<protein>
    <recommendedName>
        <fullName evidence="2">Protein amnionless</fullName>
    </recommendedName>
</protein>
<dbReference type="FunCoup" id="G3TCT1">
    <property type="interactions" value="3"/>
</dbReference>
<dbReference type="GO" id="GO:0005615">
    <property type="term" value="C:extracellular space"/>
    <property type="evidence" value="ECO:0007669"/>
    <property type="project" value="Ensembl"/>
</dbReference>
<evidence type="ECO:0000256" key="4">
    <source>
        <dbReference type="ARBA" id="ARBA00022475"/>
    </source>
</evidence>
<dbReference type="Ensembl" id="ENSLAFT00000014208.3">
    <property type="protein sequence ID" value="ENSLAFP00000011896.3"/>
    <property type="gene ID" value="ENSLAFG00000014204.3"/>
</dbReference>
<dbReference type="eggNOG" id="ENOG502QUUQ">
    <property type="taxonomic scope" value="Eukaryota"/>
</dbReference>
<evidence type="ECO:0000256" key="7">
    <source>
        <dbReference type="ARBA" id="ARBA00022927"/>
    </source>
</evidence>
<comment type="subcellular location">
    <subcellularLocation>
        <location evidence="1">Cell membrane</location>
        <topology evidence="1">Single-pass type I membrane protein</topology>
    </subcellularLocation>
</comment>
<evidence type="ECO:0000256" key="11">
    <source>
        <dbReference type="SAM" id="Phobius"/>
    </source>
</evidence>
<evidence type="ECO:0000256" key="10">
    <source>
        <dbReference type="SAM" id="MobiDB-lite"/>
    </source>
</evidence>